<proteinExistence type="predicted"/>
<accession>A0A7Z2GHY2</accession>
<dbReference type="KEGG" id="pacs:FAZ98_08475"/>
<dbReference type="InterPro" id="IPR013078">
    <property type="entry name" value="His_Pase_superF_clade-1"/>
</dbReference>
<protein>
    <submittedName>
        <fullName evidence="1">Histidine phosphatase family protein</fullName>
    </submittedName>
</protein>
<dbReference type="AlphaFoldDB" id="A0A7Z2GHY2"/>
<keyword evidence="2" id="KW-1185">Reference proteome</keyword>
<dbReference type="RefSeq" id="WP_158950599.1">
    <property type="nucleotide sequence ID" value="NZ_CP046913.1"/>
</dbReference>
<dbReference type="InterPro" id="IPR029033">
    <property type="entry name" value="His_PPase_superfam"/>
</dbReference>
<name>A0A7Z2GHY2_9BURK</name>
<reference evidence="1 2" key="1">
    <citation type="submission" date="2019-12" db="EMBL/GenBank/DDBJ databases">
        <title>Paraburkholderia acidiphila 7Q-K02 sp. nov and Paraburkholderia acidisoli DHF22 sp. nov., two strains isolated from forest soil.</title>
        <authorList>
            <person name="Gao Z."/>
            <person name="Qiu L."/>
        </authorList>
    </citation>
    <scope>NUCLEOTIDE SEQUENCE [LARGE SCALE GENOMIC DNA]</scope>
    <source>
        <strain evidence="1 2">DHF22</strain>
    </source>
</reference>
<dbReference type="EMBL" id="CP046913">
    <property type="protein sequence ID" value="QGZ61765.1"/>
    <property type="molecule type" value="Genomic_DNA"/>
</dbReference>
<sequence length="226" mass="23389">MSMKVWLVSHAANAALRAGTFPVAVDTNDAADPGVAEDGASEAPEALDACASEAIGAWRARWLASIGDGARVVASPAPIARATARAAVCAPAAAMEIERCDAIAEAHFGAWQGQRLVDIARETPAALAAWTRDPAFAPPGGGESFDDLRRRVAAWLDGLRHPADVGTHARTEARIVAFTHASVIRAALLHALGAPSAGFRAIEIAPLDVAVLRAGREGWVWVAGVA</sequence>
<gene>
    <name evidence="1" type="ORF">FAZ98_08475</name>
</gene>
<dbReference type="Gene3D" id="3.40.50.1240">
    <property type="entry name" value="Phosphoglycerate mutase-like"/>
    <property type="match status" value="1"/>
</dbReference>
<dbReference type="Proteomes" id="UP000433577">
    <property type="component" value="Chromosome 1"/>
</dbReference>
<organism evidence="1 2">
    <name type="scientific">Paraburkholderia acidisoli</name>
    <dbReference type="NCBI Taxonomy" id="2571748"/>
    <lineage>
        <taxon>Bacteria</taxon>
        <taxon>Pseudomonadati</taxon>
        <taxon>Pseudomonadota</taxon>
        <taxon>Betaproteobacteria</taxon>
        <taxon>Burkholderiales</taxon>
        <taxon>Burkholderiaceae</taxon>
        <taxon>Paraburkholderia</taxon>
    </lineage>
</organism>
<evidence type="ECO:0000313" key="1">
    <source>
        <dbReference type="EMBL" id="QGZ61765.1"/>
    </source>
</evidence>
<dbReference type="SUPFAM" id="SSF53254">
    <property type="entry name" value="Phosphoglycerate mutase-like"/>
    <property type="match status" value="1"/>
</dbReference>
<dbReference type="Pfam" id="PF00300">
    <property type="entry name" value="His_Phos_1"/>
    <property type="match status" value="1"/>
</dbReference>
<evidence type="ECO:0000313" key="2">
    <source>
        <dbReference type="Proteomes" id="UP000433577"/>
    </source>
</evidence>
<dbReference type="OrthoDB" id="7502553at2"/>